<dbReference type="GO" id="GO:0005911">
    <property type="term" value="C:cell-cell junction"/>
    <property type="evidence" value="ECO:0007669"/>
    <property type="project" value="TreeGrafter"/>
</dbReference>
<protein>
    <submittedName>
        <fullName evidence="8">NT-3 growth factor receptor</fullName>
    </submittedName>
</protein>
<keyword evidence="9" id="KW-1185">Reference proteome</keyword>
<dbReference type="SMART" id="SM00408">
    <property type="entry name" value="IGc2"/>
    <property type="match status" value="1"/>
</dbReference>
<evidence type="ECO:0000313" key="9">
    <source>
        <dbReference type="Proteomes" id="UP000324632"/>
    </source>
</evidence>
<gene>
    <name evidence="8" type="ORF">E1301_Tti003828</name>
</gene>
<keyword evidence="3" id="KW-1015">Disulfide bond</keyword>
<dbReference type="AlphaFoldDB" id="A0A5A9PQU6"/>
<dbReference type="PANTHER" id="PTHR11640">
    <property type="entry name" value="NEPHRIN"/>
    <property type="match status" value="1"/>
</dbReference>
<dbReference type="GO" id="GO:0005524">
    <property type="term" value="F:ATP binding"/>
    <property type="evidence" value="ECO:0007669"/>
    <property type="project" value="InterPro"/>
</dbReference>
<dbReference type="InterPro" id="IPR036179">
    <property type="entry name" value="Ig-like_dom_sf"/>
</dbReference>
<keyword evidence="6" id="KW-0812">Transmembrane</keyword>
<dbReference type="EMBL" id="SOYY01000002">
    <property type="protein sequence ID" value="KAA0724560.1"/>
    <property type="molecule type" value="Genomic_DNA"/>
</dbReference>
<dbReference type="FunFam" id="2.60.40.10:FF:000251">
    <property type="entry name" value="Tyrosine-protein kinase receptor"/>
    <property type="match status" value="1"/>
</dbReference>
<sequence>MPYFEPDSYGHIVKDSQQISVCFPVFFSSSYWKYWLGNAFVVLIVVGDMPNAFSYCCFFFARKLEGVLFNCSCNIRWIQLWQQRGESELHNQQLYCYNGYSKISLQQMNISQCDLPEISVSHSNLTVIEGDSITVTCNGSGVPVPEVDWTVNGLHSINTHQSNQYPPNVHSINLTLVNVSRDDNSFMLTCIAENIVGMTNSSIQLSVQFPPVIIKFEEPERWHDTCMIFTVRGQPLPTLRWFYKGEEIKQSEYIRPDMETYQDNREGCLMFQNPTHHNNGNYTLEASNFLGVAVKTVYAHFLKPPFEGMYIKLNHTNCAFQNSTLNQITIKQLFSTCAKIARLPSSCTRSKSAFPRLELLYRITDCIMCREKEETECWLEALSNSRVSPTPTAIPTMTHRPEDDTFGVSIAVGLAGFACVLLVVMFVLINKYGRRSKFGMKVRKRDSVQGKRKILQEHIMTPTGRAISEFSTLPFRQLRDSSGDITSEEEPGKNRGF</sequence>
<dbReference type="InterPro" id="IPR013098">
    <property type="entry name" value="Ig_I-set"/>
</dbReference>
<dbReference type="InterPro" id="IPR003599">
    <property type="entry name" value="Ig_sub"/>
</dbReference>
<dbReference type="FunFam" id="2.60.40.10:FF:002811">
    <property type="entry name" value="Tyrosine-protein kinase receptor"/>
    <property type="match status" value="1"/>
</dbReference>
<dbReference type="InterPro" id="IPR031635">
    <property type="entry name" value="NTRK_LRRCT"/>
</dbReference>
<evidence type="ECO:0000256" key="5">
    <source>
        <dbReference type="ARBA" id="ARBA00023319"/>
    </source>
</evidence>
<dbReference type="GO" id="GO:0005886">
    <property type="term" value="C:plasma membrane"/>
    <property type="evidence" value="ECO:0007669"/>
    <property type="project" value="InterPro"/>
</dbReference>
<organism evidence="8 9">
    <name type="scientific">Triplophysa tibetana</name>
    <dbReference type="NCBI Taxonomy" id="1572043"/>
    <lineage>
        <taxon>Eukaryota</taxon>
        <taxon>Metazoa</taxon>
        <taxon>Chordata</taxon>
        <taxon>Craniata</taxon>
        <taxon>Vertebrata</taxon>
        <taxon>Euteleostomi</taxon>
        <taxon>Actinopterygii</taxon>
        <taxon>Neopterygii</taxon>
        <taxon>Teleostei</taxon>
        <taxon>Ostariophysi</taxon>
        <taxon>Cypriniformes</taxon>
        <taxon>Nemacheilidae</taxon>
        <taxon>Triplophysa</taxon>
    </lineage>
</organism>
<dbReference type="GO" id="GO:0050839">
    <property type="term" value="F:cell adhesion molecule binding"/>
    <property type="evidence" value="ECO:0007669"/>
    <property type="project" value="TreeGrafter"/>
</dbReference>
<dbReference type="SUPFAM" id="SSF48726">
    <property type="entry name" value="Immunoglobulin"/>
    <property type="match status" value="2"/>
</dbReference>
<evidence type="ECO:0000256" key="2">
    <source>
        <dbReference type="ARBA" id="ARBA00023136"/>
    </source>
</evidence>
<evidence type="ECO:0000256" key="6">
    <source>
        <dbReference type="SAM" id="Phobius"/>
    </source>
</evidence>
<dbReference type="Pfam" id="PF07679">
    <property type="entry name" value="I-set"/>
    <property type="match status" value="1"/>
</dbReference>
<evidence type="ECO:0000256" key="1">
    <source>
        <dbReference type="ARBA" id="ARBA00004479"/>
    </source>
</evidence>
<keyword evidence="8" id="KW-0675">Receptor</keyword>
<feature type="domain" description="Ig-like" evidence="7">
    <location>
        <begin position="116"/>
        <end position="206"/>
    </location>
</feature>
<keyword evidence="4" id="KW-0325">Glycoprotein</keyword>
<dbReference type="GO" id="GO:0098609">
    <property type="term" value="P:cell-cell adhesion"/>
    <property type="evidence" value="ECO:0007669"/>
    <property type="project" value="TreeGrafter"/>
</dbReference>
<evidence type="ECO:0000256" key="4">
    <source>
        <dbReference type="ARBA" id="ARBA00023180"/>
    </source>
</evidence>
<reference evidence="8 9" key="1">
    <citation type="journal article" date="2019" name="Mol. Ecol. Resour.">
        <title>Chromosome-level genome assembly of Triplophysa tibetana, a fish adapted to the harsh high-altitude environment of the Tibetan Plateau.</title>
        <authorList>
            <person name="Yang X."/>
            <person name="Liu H."/>
            <person name="Ma Z."/>
            <person name="Zou Y."/>
            <person name="Zou M."/>
            <person name="Mao Y."/>
            <person name="Li X."/>
            <person name="Wang H."/>
            <person name="Chen T."/>
            <person name="Wang W."/>
            <person name="Yang R."/>
        </authorList>
    </citation>
    <scope>NUCLEOTIDE SEQUENCE [LARGE SCALE GENOMIC DNA]</scope>
    <source>
        <strain evidence="8">TTIB1903HZAU</strain>
        <tissue evidence="8">Muscle</tissue>
    </source>
</reference>
<comment type="caution">
    <text evidence="8">The sequence shown here is derived from an EMBL/GenBank/DDBJ whole genome shotgun (WGS) entry which is preliminary data.</text>
</comment>
<dbReference type="PRINTS" id="PR01939">
    <property type="entry name" value="NTKRECEPTOR"/>
</dbReference>
<dbReference type="InterPro" id="IPR013783">
    <property type="entry name" value="Ig-like_fold"/>
</dbReference>
<keyword evidence="6" id="KW-1133">Transmembrane helix</keyword>
<accession>A0A5A9PQU6</accession>
<dbReference type="GO" id="GO:0007169">
    <property type="term" value="P:cell surface receptor protein tyrosine kinase signaling pathway"/>
    <property type="evidence" value="ECO:0007669"/>
    <property type="project" value="InterPro"/>
</dbReference>
<evidence type="ECO:0000313" key="8">
    <source>
        <dbReference type="EMBL" id="KAA0724560.1"/>
    </source>
</evidence>
<dbReference type="SMART" id="SM00409">
    <property type="entry name" value="IG"/>
    <property type="match status" value="1"/>
</dbReference>
<keyword evidence="5" id="KW-0393">Immunoglobulin domain</keyword>
<evidence type="ECO:0000259" key="7">
    <source>
        <dbReference type="PROSITE" id="PS50835"/>
    </source>
</evidence>
<dbReference type="InterPro" id="IPR003598">
    <property type="entry name" value="Ig_sub2"/>
</dbReference>
<name>A0A5A9PQU6_9TELE</name>
<dbReference type="Gene3D" id="2.60.40.10">
    <property type="entry name" value="Immunoglobulins"/>
    <property type="match status" value="2"/>
</dbReference>
<dbReference type="InterPro" id="IPR020777">
    <property type="entry name" value="NTRK"/>
</dbReference>
<dbReference type="InterPro" id="IPR051275">
    <property type="entry name" value="Cell_adhesion_signaling"/>
</dbReference>
<dbReference type="PANTHER" id="PTHR11640:SF31">
    <property type="entry name" value="IRREGULAR CHIASM C-ROUGHEST PROTEIN-RELATED"/>
    <property type="match status" value="1"/>
</dbReference>
<dbReference type="Pfam" id="PF13927">
    <property type="entry name" value="Ig_3"/>
    <property type="match status" value="1"/>
</dbReference>
<dbReference type="InterPro" id="IPR007110">
    <property type="entry name" value="Ig-like_dom"/>
</dbReference>
<dbReference type="Pfam" id="PF16920">
    <property type="entry name" value="LRRCT_2"/>
    <property type="match status" value="1"/>
</dbReference>
<dbReference type="Proteomes" id="UP000324632">
    <property type="component" value="Chromosome 2"/>
</dbReference>
<feature type="transmembrane region" description="Helical" evidence="6">
    <location>
        <begin position="406"/>
        <end position="429"/>
    </location>
</feature>
<proteinExistence type="predicted"/>
<evidence type="ECO:0000256" key="3">
    <source>
        <dbReference type="ARBA" id="ARBA00023157"/>
    </source>
</evidence>
<dbReference type="PROSITE" id="PS50835">
    <property type="entry name" value="IG_LIKE"/>
    <property type="match status" value="1"/>
</dbReference>
<dbReference type="GO" id="GO:0004714">
    <property type="term" value="F:transmembrane receptor protein tyrosine kinase activity"/>
    <property type="evidence" value="ECO:0007669"/>
    <property type="project" value="InterPro"/>
</dbReference>
<comment type="subcellular location">
    <subcellularLocation>
        <location evidence="1">Membrane</location>
        <topology evidence="1">Single-pass type I membrane protein</topology>
    </subcellularLocation>
</comment>
<keyword evidence="2 6" id="KW-0472">Membrane</keyword>